<dbReference type="Proteomes" id="UP001521209">
    <property type="component" value="Unassembled WGS sequence"/>
</dbReference>
<reference evidence="2 3" key="1">
    <citation type="submission" date="2022-01" db="EMBL/GenBank/DDBJ databases">
        <authorList>
            <person name="Won M."/>
            <person name="Kim S.-J."/>
            <person name="Kwon S.-W."/>
        </authorList>
    </citation>
    <scope>NUCLEOTIDE SEQUENCE [LARGE SCALE GENOMIC DNA]</scope>
    <source>
        <strain evidence="2 3">KCTC 23505</strain>
    </source>
</reference>
<sequence length="235" mass="24939">MRRVIGFCRRWAAMAVLAPILAACAVTPLAPTIAYHPSGGARTIALLTPYVPPHERLTSLGPVTLIGYTGLLGVIYDQSVQKDHEIAFDALLARQGFRPRAVLARDVTQRLEGEGYRVVPLAAARPGPHFLAALPPAPPGVTLELDVVAVHIGYLRLGRSYRPDVELKYRLVRTGTGQVLGEGAADYSALGGGTPPDPAYSYAGYGRFAADPSRAAKALSELLDRAAARIAAGLH</sequence>
<feature type="chain" id="PRO_5045758669" description="Lipoprotein" evidence="1">
    <location>
        <begin position="26"/>
        <end position="235"/>
    </location>
</feature>
<keyword evidence="3" id="KW-1185">Reference proteome</keyword>
<evidence type="ECO:0000256" key="1">
    <source>
        <dbReference type="SAM" id="SignalP"/>
    </source>
</evidence>
<comment type="caution">
    <text evidence="2">The sequence shown here is derived from an EMBL/GenBank/DDBJ whole genome shotgun (WGS) entry which is preliminary data.</text>
</comment>
<gene>
    <name evidence="2" type="ORF">L2A60_01090</name>
</gene>
<evidence type="ECO:0000313" key="2">
    <source>
        <dbReference type="EMBL" id="MCF3945279.1"/>
    </source>
</evidence>
<feature type="signal peptide" evidence="1">
    <location>
        <begin position="1"/>
        <end position="25"/>
    </location>
</feature>
<proteinExistence type="predicted"/>
<dbReference type="PROSITE" id="PS51257">
    <property type="entry name" value="PROKAR_LIPOPROTEIN"/>
    <property type="match status" value="1"/>
</dbReference>
<dbReference type="EMBL" id="JAKGBZ010000001">
    <property type="protein sequence ID" value="MCF3945279.1"/>
    <property type="molecule type" value="Genomic_DNA"/>
</dbReference>
<evidence type="ECO:0000313" key="3">
    <source>
        <dbReference type="Proteomes" id="UP001521209"/>
    </source>
</evidence>
<protein>
    <recommendedName>
        <fullName evidence="4">Lipoprotein</fullName>
    </recommendedName>
</protein>
<evidence type="ECO:0008006" key="4">
    <source>
        <dbReference type="Google" id="ProtNLM"/>
    </source>
</evidence>
<name>A0ABS9DRJ9_9PROT</name>
<dbReference type="RefSeq" id="WP_235702513.1">
    <property type="nucleotide sequence ID" value="NZ_JAKGBZ010000001.1"/>
</dbReference>
<organism evidence="2 3">
    <name type="scientific">Acidiphilium iwatense</name>
    <dbReference type="NCBI Taxonomy" id="768198"/>
    <lineage>
        <taxon>Bacteria</taxon>
        <taxon>Pseudomonadati</taxon>
        <taxon>Pseudomonadota</taxon>
        <taxon>Alphaproteobacteria</taxon>
        <taxon>Acetobacterales</taxon>
        <taxon>Acidocellaceae</taxon>
        <taxon>Acidiphilium</taxon>
    </lineage>
</organism>
<accession>A0ABS9DRJ9</accession>
<keyword evidence="1" id="KW-0732">Signal</keyword>